<dbReference type="SUPFAM" id="SSF55486">
    <property type="entry name" value="Metalloproteases ('zincins'), catalytic domain"/>
    <property type="match status" value="1"/>
</dbReference>
<dbReference type="EMBL" id="BLBS01000011">
    <property type="protein sequence ID" value="GET86465.1"/>
    <property type="molecule type" value="Genomic_DNA"/>
</dbReference>
<evidence type="ECO:0000256" key="15">
    <source>
        <dbReference type="ARBA" id="ARBA00023157"/>
    </source>
</evidence>
<proteinExistence type="inferred from homology"/>
<comment type="caution">
    <text evidence="21">The sequence shown here is derived from an EMBL/GenBank/DDBJ whole genome shotgun (WGS) entry which is preliminary data.</text>
</comment>
<feature type="binding site" evidence="18">
    <location>
        <position position="552"/>
    </location>
    <ligand>
        <name>Zn(2+)</name>
        <dbReference type="ChEBI" id="CHEBI:29105"/>
        <note>catalytic</note>
    </ligand>
</feature>
<evidence type="ECO:0000256" key="16">
    <source>
        <dbReference type="ARBA" id="ARBA00023180"/>
    </source>
</evidence>
<keyword evidence="9 19" id="KW-0378">Hydrolase</keyword>
<dbReference type="GO" id="GO:0005737">
    <property type="term" value="C:cytoplasm"/>
    <property type="evidence" value="ECO:0007669"/>
    <property type="project" value="TreeGrafter"/>
</dbReference>
<sequence>MSSSLSSSVLSVFVCFGTPRTPSRPPPPHITNTHAWLPPVASACAGACAVCLLSLPLFARSPALWPPAPARVRLWPPTRRSNVVSAPPPPSCVSPLFFLLFIFHFVAGRSTLWERWRLLRADGVQLGRESFPPPPRPRSAEPSAPSHHRVRPHWVVRTLAVRPPRHVPHAAAPAPRPRLCPLPSTASLATPVAYCATRLPSDRRRCVCGAASETGCHPLSLSGTPAPFSCSPLSLTRSPLLLSRLLPSPSLAPPLCLLPVSSLHRSANASHPATLHPSPFPLPAHPHTRRPMSVDSSSTHRRRSVAARLVRLAAASAAAAVAVGSAAAWAHGGAVQHRCIHDAMQARVLQSVAQQRSHPSKVSSLGLPYVALGKVNTAAAADPMAGSVARATEWGSLRITVSTEDLTDPAYHCARVGQNISTHDGGLATCTADDILTDEKRDILVNYTLRQALQLHTDRLKVQQVQGKWKVTGMVGEICGSFKVPEAHITEGLSNSDFVIYVTSVPSRPGVVAWAGTCQVFSDGHPAVGVINIPAANIASRNNQAVTRVVTHEMAHALGFSNVFFEEAGILQQVSNVRGKPFPVPVIHSSTVVAKAREQYGCNTLKHLELEDQGGEGSAGSHIKMRNAQDELMAPAAAGGYYTALTMAIFQDLGFYQADFSKAEAMPWGKDAGCAFFTRKCMEKGVTKWPAMFCSGAEEGIRCPSSRLSLGTCDVTEKQNPPAYFQYFTDPSLAGNTKFMDHCPVVAPYSNGSCAQSASEANSFTNAFNVFSDAARCFDGAFRLKSPEGKRISLVALCANVKCDTTRRTYSVQVRGSSRYVDCTPGRRVELSGVSDAFEQGGYITCPPYVEVCQGNVQAAKDSGNAAPGHSDPRA</sequence>
<dbReference type="Pfam" id="PF01457">
    <property type="entry name" value="Peptidase_M8"/>
    <property type="match status" value="1"/>
</dbReference>
<dbReference type="VEuPathDB" id="TriTrypDB:LtaPh_1004701"/>
<keyword evidence="10 18" id="KW-0862">Zinc</keyword>
<evidence type="ECO:0000256" key="6">
    <source>
        <dbReference type="ARBA" id="ARBA00022670"/>
    </source>
</evidence>
<evidence type="ECO:0000256" key="12">
    <source>
        <dbReference type="ARBA" id="ARBA00023049"/>
    </source>
</evidence>
<reference evidence="21" key="1">
    <citation type="submission" date="2019-11" db="EMBL/GenBank/DDBJ databases">
        <title>Leishmania tarentolae CDS.</title>
        <authorList>
            <person name="Goto Y."/>
            <person name="Yamagishi J."/>
        </authorList>
    </citation>
    <scope>NUCLEOTIDE SEQUENCE [LARGE SCALE GENOMIC DNA]</scope>
    <source>
        <strain evidence="21">Parrot Tar II</strain>
    </source>
</reference>
<keyword evidence="12 18" id="KW-0482">Metalloprotease</keyword>
<evidence type="ECO:0000256" key="17">
    <source>
        <dbReference type="PIRSR" id="PIRSR601577-1"/>
    </source>
</evidence>
<keyword evidence="8" id="KW-0732">Signal</keyword>
<evidence type="ECO:0000256" key="20">
    <source>
        <dbReference type="SAM" id="MobiDB-lite"/>
    </source>
</evidence>
<name>A0A640KBG6_LEITA</name>
<dbReference type="PRINTS" id="PR00782">
    <property type="entry name" value="LSHMANOLYSIN"/>
</dbReference>
<evidence type="ECO:0000256" key="10">
    <source>
        <dbReference type="ARBA" id="ARBA00022833"/>
    </source>
</evidence>
<feature type="active site" evidence="17">
    <location>
        <position position="553"/>
    </location>
</feature>
<feature type="region of interest" description="Disordered" evidence="20">
    <location>
        <begin position="269"/>
        <end position="300"/>
    </location>
</feature>
<dbReference type="GO" id="GO:0046872">
    <property type="term" value="F:metal ion binding"/>
    <property type="evidence" value="ECO:0007669"/>
    <property type="project" value="UniProtKB-KW"/>
</dbReference>
<evidence type="ECO:0000256" key="14">
    <source>
        <dbReference type="ARBA" id="ARBA00023145"/>
    </source>
</evidence>
<organism evidence="21 22">
    <name type="scientific">Leishmania tarentolae</name>
    <name type="common">Sauroleishmania tarentolae</name>
    <dbReference type="NCBI Taxonomy" id="5689"/>
    <lineage>
        <taxon>Eukaryota</taxon>
        <taxon>Discoba</taxon>
        <taxon>Euglenozoa</taxon>
        <taxon>Kinetoplastea</taxon>
        <taxon>Metakinetoplastina</taxon>
        <taxon>Trypanosomatida</taxon>
        <taxon>Trypanosomatidae</taxon>
        <taxon>Leishmaniinae</taxon>
        <taxon>Leishmania</taxon>
        <taxon>lizard Leishmania</taxon>
    </lineage>
</organism>
<dbReference type="Proteomes" id="UP000419144">
    <property type="component" value="Unassembled WGS sequence"/>
</dbReference>
<dbReference type="Gene3D" id="2.30.34.10">
    <property type="entry name" value="Leishmanolysin domain 4"/>
    <property type="match status" value="1"/>
</dbReference>
<dbReference type="PANTHER" id="PTHR10942:SF0">
    <property type="entry name" value="LEISHMANOLYSIN-LIKE PEPTIDASE"/>
    <property type="match status" value="1"/>
</dbReference>
<dbReference type="Gene3D" id="3.10.170.20">
    <property type="match status" value="1"/>
</dbReference>
<evidence type="ECO:0000256" key="13">
    <source>
        <dbReference type="ARBA" id="ARBA00023136"/>
    </source>
</evidence>
<evidence type="ECO:0000256" key="11">
    <source>
        <dbReference type="ARBA" id="ARBA00022889"/>
    </source>
</evidence>
<comment type="function">
    <text evidence="2">Has an integral role during the infection of macrophages in the mammalian host.</text>
</comment>
<comment type="subcellular location">
    <subcellularLocation>
        <location evidence="3">Membrane</location>
    </subcellularLocation>
</comment>
<protein>
    <recommendedName>
        <fullName evidence="5 19">Leishmanolysin</fullName>
        <ecNumber evidence="5 19">3.4.24.36</ecNumber>
    </recommendedName>
</protein>
<dbReference type="InterPro" id="IPR001577">
    <property type="entry name" value="Peptidase_M8"/>
</dbReference>
<evidence type="ECO:0000256" key="5">
    <source>
        <dbReference type="ARBA" id="ARBA00012397"/>
    </source>
</evidence>
<comment type="catalytic activity">
    <reaction evidence="1 19">
        <text>Preference for hydrophobic residues at P1 and P1' and basic residues at P2' and P3'. A model nonapeptide is cleaved at -Ala-Tyr-|-Leu-Lys-Lys-.</text>
        <dbReference type="EC" id="3.4.24.36"/>
    </reaction>
</comment>
<dbReference type="PANTHER" id="PTHR10942">
    <property type="entry name" value="LEISHMANOLYSIN-LIKE PEPTIDASE"/>
    <property type="match status" value="1"/>
</dbReference>
<dbReference type="GO" id="GO:0006508">
    <property type="term" value="P:proteolysis"/>
    <property type="evidence" value="ECO:0007669"/>
    <property type="project" value="UniProtKB-KW"/>
</dbReference>
<dbReference type="Gene3D" id="2.10.55.10">
    <property type="entry name" value="Leishmanolysin domain 3"/>
    <property type="match status" value="1"/>
</dbReference>
<dbReference type="AlphaFoldDB" id="A0A640KBG6"/>
<feature type="binding site" evidence="18">
    <location>
        <position position="622"/>
    </location>
    <ligand>
        <name>Zn(2+)</name>
        <dbReference type="ChEBI" id="CHEBI:29105"/>
        <note>catalytic</note>
    </ligand>
</feature>
<evidence type="ECO:0000256" key="2">
    <source>
        <dbReference type="ARBA" id="ARBA00003364"/>
    </source>
</evidence>
<keyword evidence="13" id="KW-0472">Membrane</keyword>
<accession>A0A640KBG6</accession>
<dbReference type="FunFam" id="3.90.132.10:FF:000001">
    <property type="entry name" value="leishmanolysin-like peptidase isoform X2"/>
    <property type="match status" value="1"/>
</dbReference>
<evidence type="ECO:0000256" key="1">
    <source>
        <dbReference type="ARBA" id="ARBA00001249"/>
    </source>
</evidence>
<evidence type="ECO:0000256" key="8">
    <source>
        <dbReference type="ARBA" id="ARBA00022729"/>
    </source>
</evidence>
<evidence type="ECO:0000256" key="7">
    <source>
        <dbReference type="ARBA" id="ARBA00022723"/>
    </source>
</evidence>
<dbReference type="GO" id="GO:0016020">
    <property type="term" value="C:membrane"/>
    <property type="evidence" value="ECO:0007669"/>
    <property type="project" value="UniProtKB-SubCell"/>
</dbReference>
<keyword evidence="11" id="KW-0130">Cell adhesion</keyword>
<feature type="region of interest" description="Disordered" evidence="20">
    <location>
        <begin position="127"/>
        <end position="147"/>
    </location>
</feature>
<keyword evidence="7 18" id="KW-0479">Metal-binding</keyword>
<keyword evidence="15" id="KW-1015">Disulfide bond</keyword>
<evidence type="ECO:0000256" key="3">
    <source>
        <dbReference type="ARBA" id="ARBA00004370"/>
    </source>
</evidence>
<evidence type="ECO:0000256" key="9">
    <source>
        <dbReference type="ARBA" id="ARBA00022801"/>
    </source>
</evidence>
<evidence type="ECO:0000313" key="22">
    <source>
        <dbReference type="Proteomes" id="UP000419144"/>
    </source>
</evidence>
<comment type="similarity">
    <text evidence="4 19">Belongs to the peptidase M8 family.</text>
</comment>
<dbReference type="GO" id="GO:0004222">
    <property type="term" value="F:metalloendopeptidase activity"/>
    <property type="evidence" value="ECO:0007669"/>
    <property type="project" value="UniProtKB-UniRule"/>
</dbReference>
<dbReference type="FunFam" id="3.10.170.20:FF:000005">
    <property type="entry name" value="MSP-A1 surface protease homolog"/>
    <property type="match status" value="1"/>
</dbReference>
<evidence type="ECO:0000256" key="4">
    <source>
        <dbReference type="ARBA" id="ARBA00005860"/>
    </source>
</evidence>
<gene>
    <name evidence="21" type="ORF">LtaPh_1004701</name>
</gene>
<keyword evidence="22" id="KW-1185">Reference proteome</keyword>
<feature type="binding site" evidence="18">
    <location>
        <position position="556"/>
    </location>
    <ligand>
        <name>Zn(2+)</name>
        <dbReference type="ChEBI" id="CHEBI:29105"/>
        <note>catalytic</note>
    </ligand>
</feature>
<dbReference type="GO" id="GO:0007155">
    <property type="term" value="P:cell adhesion"/>
    <property type="evidence" value="ECO:0007669"/>
    <property type="project" value="UniProtKB-KW"/>
</dbReference>
<keyword evidence="16" id="KW-0325">Glycoprotein</keyword>
<dbReference type="EC" id="3.4.24.36" evidence="5 19"/>
<dbReference type="OrthoDB" id="265814at2759"/>
<evidence type="ECO:0000256" key="18">
    <source>
        <dbReference type="PIRSR" id="PIRSR601577-2"/>
    </source>
</evidence>
<evidence type="ECO:0000256" key="19">
    <source>
        <dbReference type="RuleBase" id="RU366077"/>
    </source>
</evidence>
<comment type="cofactor">
    <cofactor evidence="18 19">
        <name>Zn(2+)</name>
        <dbReference type="ChEBI" id="CHEBI:29105"/>
    </cofactor>
    <text evidence="18 19">Binds 1 zinc ion per subunit.</text>
</comment>
<keyword evidence="6 19" id="KW-0645">Protease</keyword>
<evidence type="ECO:0000313" key="21">
    <source>
        <dbReference type="EMBL" id="GET86465.1"/>
    </source>
</evidence>
<keyword evidence="14" id="KW-0865">Zymogen</keyword>
<dbReference type="Gene3D" id="3.90.132.10">
    <property type="entry name" value="Leishmanolysin , domain 2"/>
    <property type="match status" value="1"/>
</dbReference>